<feature type="non-terminal residue" evidence="1">
    <location>
        <position position="516"/>
    </location>
</feature>
<evidence type="ECO:0000313" key="1">
    <source>
        <dbReference type="EMBL" id="KKN18072.1"/>
    </source>
</evidence>
<gene>
    <name evidence="1" type="ORF">LCGC14_0959500</name>
</gene>
<organism evidence="1">
    <name type="scientific">marine sediment metagenome</name>
    <dbReference type="NCBI Taxonomy" id="412755"/>
    <lineage>
        <taxon>unclassified sequences</taxon>
        <taxon>metagenomes</taxon>
        <taxon>ecological metagenomes</taxon>
    </lineage>
</organism>
<dbReference type="EMBL" id="LAZR01003462">
    <property type="protein sequence ID" value="KKN18072.1"/>
    <property type="molecule type" value="Genomic_DNA"/>
</dbReference>
<proteinExistence type="predicted"/>
<protein>
    <submittedName>
        <fullName evidence="1">Uncharacterized protein</fullName>
    </submittedName>
</protein>
<dbReference type="AlphaFoldDB" id="A0A0F9P113"/>
<reference evidence="1" key="1">
    <citation type="journal article" date="2015" name="Nature">
        <title>Complex archaea that bridge the gap between prokaryotes and eukaryotes.</title>
        <authorList>
            <person name="Spang A."/>
            <person name="Saw J.H."/>
            <person name="Jorgensen S.L."/>
            <person name="Zaremba-Niedzwiedzka K."/>
            <person name="Martijn J."/>
            <person name="Lind A.E."/>
            <person name="van Eijk R."/>
            <person name="Schleper C."/>
            <person name="Guy L."/>
            <person name="Ettema T.J."/>
        </authorList>
    </citation>
    <scope>NUCLEOTIDE SEQUENCE</scope>
</reference>
<comment type="caution">
    <text evidence="1">The sequence shown here is derived from an EMBL/GenBank/DDBJ whole genome shotgun (WGS) entry which is preliminary data.</text>
</comment>
<accession>A0A0F9P113</accession>
<name>A0A0F9P113_9ZZZZ</name>
<sequence>MAIDPVQIKRLLGLAIHQALKATPDKDPRRDLQTGEKLWIRAAGPMVDYLYDSNILTAVTKNYVDTVSGSIGQDLNHQVLELYSYVDAVSGSSVAQDLQSVTSLGNTTTNPLLVQVSGSTFSTLTVFGNTVIGGVLDIQSHKIINVTDPTSNQDAATKIYVDTISGSIGNNLEFNYATKTYVDTVSGSIGTDLNDQIHKVREYTDDEIVTVSGSIGIDLNHQVLKLYAYVDTSSGSSAQSLQAVTNIGNTTTQDITAANLIATTSGSSLKDTLIDGNLQVNDDLIVNGDKVYINHNGPEASSYFFFYENGSNQGAFLGWWDAEDRFIISHSLQSAIDLKAGGDLKAGDNIYINYDGADGDSYLYFYEGGSATGAFLKWDDGPGVFVFDHGISTTIGNSTFVGDVRIGDRLFVNSNGPEGDGTIFFYEGGAEGGAALWWRDSTTNFELSHFLVVASSGSHFNTLTTTHDLLAGGDIQGRQIDCQLPTGGTSGQGIAMTSFDGIGLLSLENGTAVANV</sequence>